<keyword evidence="4 6" id="KW-1133">Transmembrane helix</keyword>
<feature type="transmembrane region" description="Helical" evidence="6">
    <location>
        <begin position="183"/>
        <end position="203"/>
    </location>
</feature>
<reference evidence="7 8" key="1">
    <citation type="submission" date="2014-02" db="EMBL/GenBank/DDBJ databases">
        <title>Draft genome sequence of Lysinibacillus manganicus DSM 26584T.</title>
        <authorList>
            <person name="Zhang F."/>
            <person name="Wang G."/>
            <person name="Zhang L."/>
        </authorList>
    </citation>
    <scope>NUCLEOTIDE SEQUENCE [LARGE SCALE GENOMIC DNA]</scope>
    <source>
        <strain evidence="7 8">DSM 26584</strain>
    </source>
</reference>
<evidence type="ECO:0000256" key="4">
    <source>
        <dbReference type="ARBA" id="ARBA00022989"/>
    </source>
</evidence>
<dbReference type="RefSeq" id="WP_036189388.1">
    <property type="nucleotide sequence ID" value="NZ_AVDA01000028.1"/>
</dbReference>
<feature type="transmembrane region" description="Helical" evidence="6">
    <location>
        <begin position="40"/>
        <end position="62"/>
    </location>
</feature>
<dbReference type="EMBL" id="JPVN01000028">
    <property type="protein sequence ID" value="KGR76013.1"/>
    <property type="molecule type" value="Genomic_DNA"/>
</dbReference>
<dbReference type="Pfam" id="PF09678">
    <property type="entry name" value="Caa3_CtaG"/>
    <property type="match status" value="1"/>
</dbReference>
<feature type="transmembrane region" description="Helical" evidence="6">
    <location>
        <begin position="150"/>
        <end position="174"/>
    </location>
</feature>
<comment type="caution">
    <text evidence="7">The sequence shown here is derived from an EMBL/GenBank/DDBJ whole genome shotgun (WGS) entry which is preliminary data.</text>
</comment>
<comment type="subcellular location">
    <subcellularLocation>
        <location evidence="1">Cell membrane</location>
        <topology evidence="1">Multi-pass membrane protein</topology>
    </subcellularLocation>
</comment>
<dbReference type="OrthoDB" id="5024156at2"/>
<evidence type="ECO:0000256" key="3">
    <source>
        <dbReference type="ARBA" id="ARBA00022692"/>
    </source>
</evidence>
<keyword evidence="2" id="KW-1003">Cell membrane</keyword>
<keyword evidence="5 6" id="KW-0472">Membrane</keyword>
<feature type="transmembrane region" description="Helical" evidence="6">
    <location>
        <begin position="6"/>
        <end position="28"/>
    </location>
</feature>
<evidence type="ECO:0000256" key="1">
    <source>
        <dbReference type="ARBA" id="ARBA00004651"/>
    </source>
</evidence>
<evidence type="ECO:0000256" key="6">
    <source>
        <dbReference type="SAM" id="Phobius"/>
    </source>
</evidence>
<proteinExistence type="predicted"/>
<dbReference type="AlphaFoldDB" id="A0A0A3I041"/>
<feature type="transmembrane region" description="Helical" evidence="6">
    <location>
        <begin position="116"/>
        <end position="138"/>
    </location>
</feature>
<accession>A0A0A3I041</accession>
<organism evidence="7 8">
    <name type="scientific">Ureibacillus manganicus DSM 26584</name>
    <dbReference type="NCBI Taxonomy" id="1384049"/>
    <lineage>
        <taxon>Bacteria</taxon>
        <taxon>Bacillati</taxon>
        <taxon>Bacillota</taxon>
        <taxon>Bacilli</taxon>
        <taxon>Bacillales</taxon>
        <taxon>Caryophanaceae</taxon>
        <taxon>Ureibacillus</taxon>
    </lineage>
</organism>
<gene>
    <name evidence="7" type="ORF">CD29_17255</name>
</gene>
<protein>
    <submittedName>
        <fullName evidence="7">Membrane protein</fullName>
    </submittedName>
</protein>
<evidence type="ECO:0000256" key="5">
    <source>
        <dbReference type="ARBA" id="ARBA00023136"/>
    </source>
</evidence>
<keyword evidence="8" id="KW-1185">Reference proteome</keyword>
<keyword evidence="3 6" id="KW-0812">Transmembrane</keyword>
<dbReference type="STRING" id="1384049.CD29_17255"/>
<dbReference type="eggNOG" id="COG3336">
    <property type="taxonomic scope" value="Bacteria"/>
</dbReference>
<dbReference type="InterPro" id="IPR019108">
    <property type="entry name" value="Caa3_assmbl_CtaG-rel"/>
</dbReference>
<dbReference type="Proteomes" id="UP000030416">
    <property type="component" value="Unassembled WGS sequence"/>
</dbReference>
<dbReference type="GO" id="GO:0005886">
    <property type="term" value="C:plasma membrane"/>
    <property type="evidence" value="ECO:0007669"/>
    <property type="project" value="UniProtKB-SubCell"/>
</dbReference>
<feature type="transmembrane region" description="Helical" evidence="6">
    <location>
        <begin position="74"/>
        <end position="96"/>
    </location>
</feature>
<feature type="transmembrane region" description="Helical" evidence="6">
    <location>
        <begin position="223"/>
        <end position="240"/>
    </location>
</feature>
<sequence length="262" mass="30006">MHNHPISYEIILWLIPFIAIIIFYVQAVQHSNQNYRKWPLYRTILFITGVIFVALSIVGPIAEQSHSNFVYHMYSHLLLGMLAPLLITLSAPMTLLLRSVPVLYARKVSKILKSRYLQTISHPVIATLLNLGGLWVLYTTNLFEAMHHSMLLAILVHVHIFLAGYVFTISIIYIDPTPHRTSYMLRSVMIIFYMAGHSILSKWVYANPPVGVSKLEAELGGMIMYYGGDLIDVIIIIILLKQFYKSTNNKKTTTLLNKYRLN</sequence>
<evidence type="ECO:0000256" key="2">
    <source>
        <dbReference type="ARBA" id="ARBA00022475"/>
    </source>
</evidence>
<evidence type="ECO:0000313" key="7">
    <source>
        <dbReference type="EMBL" id="KGR76013.1"/>
    </source>
</evidence>
<name>A0A0A3I041_9BACL</name>
<evidence type="ECO:0000313" key="8">
    <source>
        <dbReference type="Proteomes" id="UP000030416"/>
    </source>
</evidence>